<evidence type="ECO:0000313" key="3">
    <source>
        <dbReference type="Proteomes" id="UP001151760"/>
    </source>
</evidence>
<dbReference type="PANTHER" id="PTHR33116">
    <property type="entry name" value="REVERSE TRANSCRIPTASE ZINC-BINDING DOMAIN-CONTAINING PROTEIN-RELATED-RELATED"/>
    <property type="match status" value="1"/>
</dbReference>
<reference evidence="2" key="2">
    <citation type="submission" date="2022-01" db="EMBL/GenBank/DDBJ databases">
        <authorList>
            <person name="Yamashiro T."/>
            <person name="Shiraishi A."/>
            <person name="Satake H."/>
            <person name="Nakayama K."/>
        </authorList>
    </citation>
    <scope>NUCLEOTIDE SEQUENCE</scope>
</reference>
<feature type="region of interest" description="Disordered" evidence="1">
    <location>
        <begin position="822"/>
        <end position="859"/>
    </location>
</feature>
<organism evidence="2 3">
    <name type="scientific">Tanacetum coccineum</name>
    <dbReference type="NCBI Taxonomy" id="301880"/>
    <lineage>
        <taxon>Eukaryota</taxon>
        <taxon>Viridiplantae</taxon>
        <taxon>Streptophyta</taxon>
        <taxon>Embryophyta</taxon>
        <taxon>Tracheophyta</taxon>
        <taxon>Spermatophyta</taxon>
        <taxon>Magnoliopsida</taxon>
        <taxon>eudicotyledons</taxon>
        <taxon>Gunneridae</taxon>
        <taxon>Pentapetalae</taxon>
        <taxon>asterids</taxon>
        <taxon>campanulids</taxon>
        <taxon>Asterales</taxon>
        <taxon>Asteraceae</taxon>
        <taxon>Asteroideae</taxon>
        <taxon>Anthemideae</taxon>
        <taxon>Anthemidinae</taxon>
        <taxon>Tanacetum</taxon>
    </lineage>
</organism>
<proteinExistence type="predicted"/>
<name>A0ABQ5EAV3_9ASTR</name>
<reference evidence="2" key="1">
    <citation type="journal article" date="2022" name="Int. J. Mol. Sci.">
        <title>Draft Genome of Tanacetum Coccineum: Genomic Comparison of Closely Related Tanacetum-Family Plants.</title>
        <authorList>
            <person name="Yamashiro T."/>
            <person name="Shiraishi A."/>
            <person name="Nakayama K."/>
            <person name="Satake H."/>
        </authorList>
    </citation>
    <scope>NUCLEOTIDE SEQUENCE</scope>
</reference>
<accession>A0ABQ5EAV3</accession>
<gene>
    <name evidence="2" type="ORF">Tco_0973854</name>
</gene>
<sequence length="886" mass="101333">MNLFMRMFQRGRRKQRNGIVRRKKALLALELIRSVKQQLGKDFEDYNDDGHRQIPKGGNSSFIALTPKVPNANMVKDFRPISLIGSLYKIIAKILANHLVMVLGDLVNKIQSAFVADRQILDVPFIMNELVQWFVQGIVLAPSLHLSHMFYADDAIFMGQWSESNIDIIVHVLECFHRASGLRKLMGIFVNAVKVEHAAAKIGCVTLKTPFTYLGACVGGLMSQLQSWNEIVESAIPIYHMSIFKVPLKVLHRMESIRSQFFNSAEPHNKKPIWVKWKNALASKDKGGLGVSSLFAVIKALHGEDGKIGKKVKSTYPSLWLNIIHEVELLKLRGIDLISFIHSKLGNGVNTSFWDVAWRGEIAFKVLYPRIYALESIKGIDVASKLSHSGLEFSFRRNPRGGVEQVQFGLLKEKVEGCVLVNMKDRWVWSLEGSGDFSVASIRKLIDGVLLPEVSTKTRWIKAFPSRLMFTRGRLSLIAFLPDLISPVEIMRKISHWWDIGYMEITSYEEWLDWIVNLRLSLKACDPGLISHSYPRVPLILGRPFLRTARVLIDVHGEELVIRDGMERIVFKPDGSQDNESIHMMDVYDDRSPKIGKDCDFPLGDDFQSFKTFSNPLFEKQDDFPSRNDESILKEEVHTENLKSHLNPLFEKDEEIISNEVSRQISPKVDVKTIVSFFSPIGNCVRKWATSEFVKDNDEVNHEVFKSENENDLGVHDNEEEEIAFLDGLLEDENFFEINDKKVEFLERKTKEDFETKVEPEKKKELKGKVFDPGISHFEKDAFKDKSSKELASSKALLTLDVFDPPHPPLMDFHERIIKQKEAKTVKNRQETEKTSQEVKNEAKDQSRISPIQQERKTKLNIESQGPILTSFKDYKGSFVYLKVKG</sequence>
<comment type="caution">
    <text evidence="2">The sequence shown here is derived from an EMBL/GenBank/DDBJ whole genome shotgun (WGS) entry which is preliminary data.</text>
</comment>
<evidence type="ECO:0000256" key="1">
    <source>
        <dbReference type="SAM" id="MobiDB-lite"/>
    </source>
</evidence>
<evidence type="ECO:0008006" key="4">
    <source>
        <dbReference type="Google" id="ProtNLM"/>
    </source>
</evidence>
<evidence type="ECO:0000313" key="2">
    <source>
        <dbReference type="EMBL" id="GJT47697.1"/>
    </source>
</evidence>
<feature type="compositionally biased region" description="Basic and acidic residues" evidence="1">
    <location>
        <begin position="822"/>
        <end position="847"/>
    </location>
</feature>
<keyword evidence="3" id="KW-1185">Reference proteome</keyword>
<protein>
    <recommendedName>
        <fullName evidence="4">Reverse transcriptase domain-containing protein</fullName>
    </recommendedName>
</protein>
<dbReference type="PANTHER" id="PTHR33116:SF79">
    <property type="entry name" value="REVERSE TRANSCRIPTASE DOMAIN, ZINC FINGER, CCHC-TYPE-RELATED"/>
    <property type="match status" value="1"/>
</dbReference>
<dbReference type="Proteomes" id="UP001151760">
    <property type="component" value="Unassembled WGS sequence"/>
</dbReference>
<dbReference type="EMBL" id="BQNB010016090">
    <property type="protein sequence ID" value="GJT47697.1"/>
    <property type="molecule type" value="Genomic_DNA"/>
</dbReference>